<evidence type="ECO:0000256" key="1">
    <source>
        <dbReference type="SAM" id="Phobius"/>
    </source>
</evidence>
<evidence type="ECO:0000313" key="3">
    <source>
        <dbReference type="Proteomes" id="UP000774000"/>
    </source>
</evidence>
<gene>
    <name evidence="2" type="ORF">JOC47_000091</name>
</gene>
<dbReference type="RefSeq" id="WP_204699990.1">
    <property type="nucleotide sequence ID" value="NZ_JAFBDQ010000001.1"/>
</dbReference>
<name>A0A938XNC6_9FIRM</name>
<dbReference type="Proteomes" id="UP000774000">
    <property type="component" value="Unassembled WGS sequence"/>
</dbReference>
<keyword evidence="3" id="KW-1185">Reference proteome</keyword>
<keyword evidence="1" id="KW-0472">Membrane</keyword>
<dbReference type="AlphaFoldDB" id="A0A938XNC6"/>
<sequence length="53" mass="6172">MKNNKFVIILFCVVFIIFISLWLVNSGIFFQDEVSSRAKKVFAPQRISVVSYE</sequence>
<protein>
    <submittedName>
        <fullName evidence="2">Ion transporter superfamily protein YfcC</fullName>
    </submittedName>
</protein>
<proteinExistence type="predicted"/>
<feature type="transmembrane region" description="Helical" evidence="1">
    <location>
        <begin position="6"/>
        <end position="30"/>
    </location>
</feature>
<keyword evidence="1" id="KW-0812">Transmembrane</keyword>
<comment type="caution">
    <text evidence="2">The sequence shown here is derived from an EMBL/GenBank/DDBJ whole genome shotgun (WGS) entry which is preliminary data.</text>
</comment>
<dbReference type="EMBL" id="JAFBDQ010000001">
    <property type="protein sequence ID" value="MBM7555267.1"/>
    <property type="molecule type" value="Genomic_DNA"/>
</dbReference>
<accession>A0A938XNC6</accession>
<organism evidence="2 3">
    <name type="scientific">Halanaerobacter jeridensis</name>
    <dbReference type="NCBI Taxonomy" id="706427"/>
    <lineage>
        <taxon>Bacteria</taxon>
        <taxon>Bacillati</taxon>
        <taxon>Bacillota</taxon>
        <taxon>Clostridia</taxon>
        <taxon>Halanaerobiales</taxon>
        <taxon>Halobacteroidaceae</taxon>
        <taxon>Halanaerobacter</taxon>
    </lineage>
</organism>
<keyword evidence="1" id="KW-1133">Transmembrane helix</keyword>
<reference evidence="2" key="1">
    <citation type="submission" date="2021-01" db="EMBL/GenBank/DDBJ databases">
        <title>Genomic Encyclopedia of Type Strains, Phase IV (KMG-IV): sequencing the most valuable type-strain genomes for metagenomic binning, comparative biology and taxonomic classification.</title>
        <authorList>
            <person name="Goeker M."/>
        </authorList>
    </citation>
    <scope>NUCLEOTIDE SEQUENCE</scope>
    <source>
        <strain evidence="2">DSM 23230</strain>
    </source>
</reference>
<evidence type="ECO:0000313" key="2">
    <source>
        <dbReference type="EMBL" id="MBM7555267.1"/>
    </source>
</evidence>